<sequence length="158" mass="16891">MWQKATAAANTSEVAWTGVVIDAPLDMLDFYLVDLEGFCRVLAPPSIAKRGLAEPVHGWGSMGIATADALGYLTKRDSAVKPGLFELGVCAYGPAAPDAVAALAAQVRRWREAKESVTGIRIEVYPSGLGLPDVSEAIMSVHKRHSRVVVWPETTTNS</sequence>
<protein>
    <submittedName>
        <fullName evidence="1">Uncharacterized protein</fullName>
    </submittedName>
</protein>
<reference evidence="1 2" key="1">
    <citation type="journal article" date="2009" name="Stand. Genomic Sci.">
        <title>Complete genome sequence of Stackebrandtia nassauensis type strain (LLR-40K-21).</title>
        <authorList>
            <person name="Munk C."/>
            <person name="Lapidus A."/>
            <person name="Copeland A."/>
            <person name="Jando M."/>
            <person name="Mayilraj S."/>
            <person name="Glavina Del Rio T."/>
            <person name="Nolan M."/>
            <person name="Chen F."/>
            <person name="Lucas S."/>
            <person name="Tice H."/>
            <person name="Cheng J.F."/>
            <person name="Han C."/>
            <person name="Detter J.C."/>
            <person name="Bruce D."/>
            <person name="Goodwin L."/>
            <person name="Chain P."/>
            <person name="Pitluck S."/>
            <person name="Goker M."/>
            <person name="Ovchinikova G."/>
            <person name="Pati A."/>
            <person name="Ivanova N."/>
            <person name="Mavromatis K."/>
            <person name="Chen A."/>
            <person name="Palaniappan K."/>
            <person name="Land M."/>
            <person name="Hauser L."/>
            <person name="Chang Y.J."/>
            <person name="Jeffries C.D."/>
            <person name="Bristow J."/>
            <person name="Eisen J.A."/>
            <person name="Markowitz V."/>
            <person name="Hugenholtz P."/>
            <person name="Kyrpides N.C."/>
            <person name="Klenk H.P."/>
        </authorList>
    </citation>
    <scope>NUCLEOTIDE SEQUENCE [LARGE SCALE GENOMIC DNA]</scope>
    <source>
        <strain evidence="2">DSM 44728 / CIP 108903 / NRRL B-16338 / NBRC 102104 / LLR-40K-21</strain>
    </source>
</reference>
<dbReference type="Proteomes" id="UP000000844">
    <property type="component" value="Chromosome"/>
</dbReference>
<dbReference type="KEGG" id="sna:Snas_3600"/>
<dbReference type="HOGENOM" id="CLU_1668335_0_0_11"/>
<accession>D3PWN8</accession>
<dbReference type="STRING" id="446470.Snas_3600"/>
<name>D3PWN8_STANL</name>
<organism evidence="1 2">
    <name type="scientific">Stackebrandtia nassauensis (strain DSM 44728 / CIP 108903 / NRRL B-16338 / NBRC 102104 / LLR-40K-21)</name>
    <dbReference type="NCBI Taxonomy" id="446470"/>
    <lineage>
        <taxon>Bacteria</taxon>
        <taxon>Bacillati</taxon>
        <taxon>Actinomycetota</taxon>
        <taxon>Actinomycetes</taxon>
        <taxon>Glycomycetales</taxon>
        <taxon>Glycomycetaceae</taxon>
        <taxon>Stackebrandtia</taxon>
    </lineage>
</organism>
<keyword evidence="2" id="KW-1185">Reference proteome</keyword>
<evidence type="ECO:0000313" key="1">
    <source>
        <dbReference type="EMBL" id="ADD43260.1"/>
    </source>
</evidence>
<dbReference type="eggNOG" id="COG2518">
    <property type="taxonomic scope" value="Bacteria"/>
</dbReference>
<evidence type="ECO:0000313" key="2">
    <source>
        <dbReference type="Proteomes" id="UP000000844"/>
    </source>
</evidence>
<proteinExistence type="predicted"/>
<dbReference type="AlphaFoldDB" id="D3PWN8"/>
<gene>
    <name evidence="1" type="ordered locus">Snas_3600</name>
</gene>
<dbReference type="EMBL" id="CP001778">
    <property type="protein sequence ID" value="ADD43260.1"/>
    <property type="molecule type" value="Genomic_DNA"/>
</dbReference>